<dbReference type="PROSITE" id="PS00928">
    <property type="entry name" value="TREHALASE_2"/>
    <property type="match status" value="1"/>
</dbReference>
<evidence type="ECO:0000256" key="4">
    <source>
        <dbReference type="ARBA" id="ARBA00023295"/>
    </source>
</evidence>
<dbReference type="InterPro" id="IPR018232">
    <property type="entry name" value="Glyco_hydro_37_CS"/>
</dbReference>
<dbReference type="InterPro" id="IPR012341">
    <property type="entry name" value="6hp_glycosidase-like_sf"/>
</dbReference>
<dbReference type="Proteomes" id="UP000244309">
    <property type="component" value="Unassembled WGS sequence"/>
</dbReference>
<dbReference type="GO" id="GO:0005509">
    <property type="term" value="F:calcium ion binding"/>
    <property type="evidence" value="ECO:0007669"/>
    <property type="project" value="InterPro"/>
</dbReference>
<dbReference type="PANTHER" id="PTHR23403:SF6">
    <property type="entry name" value="CYTOSOLIC NEUTRAL TREHALASE-RELATED"/>
    <property type="match status" value="1"/>
</dbReference>
<gene>
    <name evidence="8" type="ORF">CXQ85_000908</name>
</gene>
<keyword evidence="3 5" id="KW-0378">Hydrolase</keyword>
<dbReference type="InterPro" id="IPR008928">
    <property type="entry name" value="6-hairpin_glycosidase_sf"/>
</dbReference>
<dbReference type="InterPro" id="IPR001661">
    <property type="entry name" value="Glyco_hydro_37"/>
</dbReference>
<dbReference type="VEuPathDB" id="FungiDB:CXQ85_000908"/>
<dbReference type="STRING" id="45357.A0A2V1AM57"/>
<evidence type="ECO:0000259" key="7">
    <source>
        <dbReference type="Pfam" id="PF07492"/>
    </source>
</evidence>
<dbReference type="OrthoDB" id="3542292at2759"/>
<sequence length="815" mass="93275">MNNPFRRLSSSSDDDPFDVPENYYGASTNPAQAPKDSRFGRVRTFSVFEAKTNRLNSLRSPTMSTSSTDDAFDDRSSSATSPTPEATAAAQPPAVENLRRGSIVPMYHDTTSTDSLGGPAKPVEIEKPITKRRASLDSSILSPKKFYINDIDMTLKELLQNEDTDHNFQITIEDSGPKVLNLGTANSNGYNQFAVRGTYQLSNLLQELTIAKRFGRNQMILDEQRLCENPVRRMKRLISTQFWRALTRKLTKDNIVEMARDTKIVEEYVNEEGVLIRNAESVRLYVPHNREDQFKYFSTIKEENPDITLDVQYLPEKIDANFIKSINKKPGLLALEGKPNPNEKGDLLNEPYVVPGGRFNELYGWDSYMIVLGLLLDATAEDQRNLELSRGMTENFIYEINYYNKILNANRSYFLGRSQPPFLTDMALRVYERTIELNPRGVEDALDFLKRATVAAIKEYDTVWCCKPRLDERTGLSCYHPEGEGVPPETEASHFNAILAPYVKKHGVTQLEFIDMYNNKEVHEPVLDEYFLHDRAVRESGHDTSYRLEGKAAYLATVDLNSLLYKYEADIAKIIEEHFGGELLDPRTDIVHTPAQWRERAELRQKRMDEYLWDEEDSMYYDYHIKEHKKNKYESATCFWPLYSGAASEHQADKLVRNSLQKFEEDGGLVSGTESSRGEVSINRPSRQWDYPFGWAPQQMLAWIGLNNYNYNGAARRLAYRWLYMMTRAFVDYNGVVVEKYNVLEGAVPHRVTAEYGNQGADFKGVATEGFGWVNASYLFGLTFLNLQAQRSLGALIPPDVFLKNLNESQKELYT</sequence>
<name>A0A2V1AM57_9ASCO</name>
<dbReference type="Pfam" id="PF07492">
    <property type="entry name" value="Trehalase_Ca-bi"/>
    <property type="match status" value="1"/>
</dbReference>
<keyword evidence="9" id="KW-1185">Reference proteome</keyword>
<evidence type="ECO:0000313" key="8">
    <source>
        <dbReference type="EMBL" id="PVH18626.1"/>
    </source>
</evidence>
<comment type="caution">
    <text evidence="8">The sequence shown here is derived from an EMBL/GenBank/DDBJ whole genome shotgun (WGS) entry which is preliminary data.</text>
</comment>
<organism evidence="8 9">
    <name type="scientific">Candidozyma haemuli</name>
    <dbReference type="NCBI Taxonomy" id="45357"/>
    <lineage>
        <taxon>Eukaryota</taxon>
        <taxon>Fungi</taxon>
        <taxon>Dikarya</taxon>
        <taxon>Ascomycota</taxon>
        <taxon>Saccharomycotina</taxon>
        <taxon>Pichiomycetes</taxon>
        <taxon>Metschnikowiaceae</taxon>
        <taxon>Candidozyma</taxon>
    </lineage>
</organism>
<evidence type="ECO:0000313" key="9">
    <source>
        <dbReference type="Proteomes" id="UP000244309"/>
    </source>
</evidence>
<proteinExistence type="inferred from homology"/>
<dbReference type="GO" id="GO:0005737">
    <property type="term" value="C:cytoplasm"/>
    <property type="evidence" value="ECO:0007669"/>
    <property type="project" value="InterPro"/>
</dbReference>
<protein>
    <recommendedName>
        <fullName evidence="5">Trehalase</fullName>
        <ecNumber evidence="5">3.2.1.28</ecNumber>
    </recommendedName>
    <alternativeName>
        <fullName evidence="5">Alpha-trehalose glucohydrolase</fullName>
    </alternativeName>
</protein>
<evidence type="ECO:0000256" key="2">
    <source>
        <dbReference type="ARBA" id="ARBA00005615"/>
    </source>
</evidence>
<feature type="compositionally biased region" description="Low complexity" evidence="6">
    <location>
        <begin position="77"/>
        <end position="94"/>
    </location>
</feature>
<dbReference type="Pfam" id="PF01204">
    <property type="entry name" value="Trehalase"/>
    <property type="match status" value="1"/>
</dbReference>
<dbReference type="InterPro" id="IPR011120">
    <property type="entry name" value="Trehalase_Ca-bd"/>
</dbReference>
<feature type="region of interest" description="Disordered" evidence="6">
    <location>
        <begin position="56"/>
        <end position="98"/>
    </location>
</feature>
<accession>A0A2V1AM57</accession>
<evidence type="ECO:0000256" key="3">
    <source>
        <dbReference type="ARBA" id="ARBA00022801"/>
    </source>
</evidence>
<dbReference type="PANTHER" id="PTHR23403">
    <property type="entry name" value="TREHALASE"/>
    <property type="match status" value="1"/>
</dbReference>
<dbReference type="RefSeq" id="XP_025339566.1">
    <property type="nucleotide sequence ID" value="XM_025484635.1"/>
</dbReference>
<dbReference type="GO" id="GO:0004555">
    <property type="term" value="F:alpha,alpha-trehalase activity"/>
    <property type="evidence" value="ECO:0007669"/>
    <property type="project" value="UniProtKB-EC"/>
</dbReference>
<comment type="similarity">
    <text evidence="2 5">Belongs to the glycosyl hydrolase 37 family.</text>
</comment>
<dbReference type="AlphaFoldDB" id="A0A2V1AM57"/>
<dbReference type="SUPFAM" id="SSF48208">
    <property type="entry name" value="Six-hairpin glycosidases"/>
    <property type="match status" value="1"/>
</dbReference>
<comment type="catalytic activity">
    <reaction evidence="1 5">
        <text>alpha,alpha-trehalose + H2O = alpha-D-glucose + beta-D-glucose</text>
        <dbReference type="Rhea" id="RHEA:32675"/>
        <dbReference type="ChEBI" id="CHEBI:15377"/>
        <dbReference type="ChEBI" id="CHEBI:15903"/>
        <dbReference type="ChEBI" id="CHEBI:16551"/>
        <dbReference type="ChEBI" id="CHEBI:17925"/>
        <dbReference type="EC" id="3.2.1.28"/>
    </reaction>
</comment>
<evidence type="ECO:0000256" key="1">
    <source>
        <dbReference type="ARBA" id="ARBA00001576"/>
    </source>
</evidence>
<feature type="compositionally biased region" description="Polar residues" evidence="6">
    <location>
        <begin position="56"/>
        <end position="69"/>
    </location>
</feature>
<dbReference type="EMBL" id="PKFO01000001">
    <property type="protein sequence ID" value="PVH18626.1"/>
    <property type="molecule type" value="Genomic_DNA"/>
</dbReference>
<dbReference type="PRINTS" id="PR00744">
    <property type="entry name" value="GLHYDRLASE37"/>
</dbReference>
<dbReference type="EC" id="3.2.1.28" evidence="5"/>
<dbReference type="Gene3D" id="1.50.10.10">
    <property type="match status" value="1"/>
</dbReference>
<feature type="region of interest" description="Disordered" evidence="6">
    <location>
        <begin position="1"/>
        <end position="39"/>
    </location>
</feature>
<dbReference type="PROSITE" id="PS00927">
    <property type="entry name" value="TREHALASE_1"/>
    <property type="match status" value="1"/>
</dbReference>
<evidence type="ECO:0000256" key="6">
    <source>
        <dbReference type="SAM" id="MobiDB-lite"/>
    </source>
</evidence>
<dbReference type="GO" id="GO:0005993">
    <property type="term" value="P:trehalose catabolic process"/>
    <property type="evidence" value="ECO:0007669"/>
    <property type="project" value="InterPro"/>
</dbReference>
<keyword evidence="4 5" id="KW-0326">Glycosidase</keyword>
<dbReference type="GeneID" id="37006239"/>
<reference evidence="8 9" key="1">
    <citation type="submission" date="2017-12" db="EMBL/GenBank/DDBJ databases">
        <title>Genome Sequence of a Multidrug-Resistant Candida haemulonii Isolate from a Patient with Chronic Leg Ulcers in Israel.</title>
        <authorList>
            <person name="Chow N.A."/>
            <person name="Gade L."/>
            <person name="Batra D."/>
            <person name="Rowe L.A."/>
            <person name="Ben-Ami R."/>
            <person name="Loparev V.N."/>
            <person name="Litvintseva A.P."/>
        </authorList>
    </citation>
    <scope>NUCLEOTIDE SEQUENCE [LARGE SCALE GENOMIC DNA]</scope>
    <source>
        <strain evidence="8 9">B11899</strain>
    </source>
</reference>
<feature type="domain" description="Neutral trehalase Ca2+ binding" evidence="7">
    <location>
        <begin position="155"/>
        <end position="184"/>
    </location>
</feature>
<evidence type="ECO:0000256" key="5">
    <source>
        <dbReference type="RuleBase" id="RU361180"/>
    </source>
</evidence>